<organism evidence="2">
    <name type="scientific">Arion vulgaris</name>
    <dbReference type="NCBI Taxonomy" id="1028688"/>
    <lineage>
        <taxon>Eukaryota</taxon>
        <taxon>Metazoa</taxon>
        <taxon>Spiralia</taxon>
        <taxon>Lophotrochozoa</taxon>
        <taxon>Mollusca</taxon>
        <taxon>Gastropoda</taxon>
        <taxon>Heterobranchia</taxon>
        <taxon>Euthyneura</taxon>
        <taxon>Panpulmonata</taxon>
        <taxon>Eupulmonata</taxon>
        <taxon>Stylommatophora</taxon>
        <taxon>Helicina</taxon>
        <taxon>Arionoidea</taxon>
        <taxon>Arionidae</taxon>
        <taxon>Arion</taxon>
    </lineage>
</organism>
<evidence type="ECO:0000256" key="1">
    <source>
        <dbReference type="SAM" id="MobiDB-lite"/>
    </source>
</evidence>
<name>A0A0B6XWD7_9EUPU</name>
<dbReference type="EMBL" id="HACG01001502">
    <property type="protein sequence ID" value="CEK48367.1"/>
    <property type="molecule type" value="Transcribed_RNA"/>
</dbReference>
<feature type="non-terminal residue" evidence="2">
    <location>
        <position position="70"/>
    </location>
</feature>
<gene>
    <name evidence="2" type="primary">ORF3778</name>
</gene>
<evidence type="ECO:0000313" key="2">
    <source>
        <dbReference type="EMBL" id="CEK48367.1"/>
    </source>
</evidence>
<feature type="region of interest" description="Disordered" evidence="1">
    <location>
        <begin position="1"/>
        <end position="70"/>
    </location>
</feature>
<accession>A0A0B6XWD7</accession>
<feature type="non-terminal residue" evidence="2">
    <location>
        <position position="1"/>
    </location>
</feature>
<protein>
    <submittedName>
        <fullName evidence="2">Uncharacterized protein</fullName>
    </submittedName>
</protein>
<dbReference type="AlphaFoldDB" id="A0A0B6XWD7"/>
<sequence length="70" mass="7264">YEDVGSNPRETHDDSSPSSSSQIVTNAETSGVIDAIDEEVITSSTESTDDRSQSPSSSLSTIKQAASISA</sequence>
<reference evidence="2" key="1">
    <citation type="submission" date="2014-12" db="EMBL/GenBank/DDBJ databases">
        <title>Insight into the proteome of Arion vulgaris.</title>
        <authorList>
            <person name="Aradska J."/>
            <person name="Bulat T."/>
            <person name="Smidak R."/>
            <person name="Sarate P."/>
            <person name="Gangsoo J."/>
            <person name="Sialana F."/>
            <person name="Bilban M."/>
            <person name="Lubec G."/>
        </authorList>
    </citation>
    <scope>NUCLEOTIDE SEQUENCE</scope>
    <source>
        <tissue evidence="2">Skin</tissue>
    </source>
</reference>
<proteinExistence type="predicted"/>